<dbReference type="AlphaFoldDB" id="A0A0A0IC75"/>
<evidence type="ECO:0000313" key="2">
    <source>
        <dbReference type="EMBL" id="KGM97160.1"/>
    </source>
</evidence>
<dbReference type="NCBIfam" id="TIGR00277">
    <property type="entry name" value="HDIG"/>
    <property type="match status" value="1"/>
</dbReference>
<dbReference type="InterPro" id="IPR006675">
    <property type="entry name" value="HDIG_dom"/>
</dbReference>
<protein>
    <submittedName>
        <fullName evidence="2">Diguanylate cyclase</fullName>
    </submittedName>
</protein>
<dbReference type="InterPro" id="IPR037522">
    <property type="entry name" value="HD_GYP_dom"/>
</dbReference>
<dbReference type="SUPFAM" id="SSF109604">
    <property type="entry name" value="HD-domain/PDEase-like"/>
    <property type="match status" value="1"/>
</dbReference>
<dbReference type="Proteomes" id="UP000030012">
    <property type="component" value="Unassembled WGS sequence"/>
</dbReference>
<dbReference type="InterPro" id="IPR003607">
    <property type="entry name" value="HD/PDEase_dom"/>
</dbReference>
<gene>
    <name evidence="2" type="ORF">Z968_04655</name>
</gene>
<evidence type="ECO:0000313" key="3">
    <source>
        <dbReference type="Proteomes" id="UP000030012"/>
    </source>
</evidence>
<comment type="caution">
    <text evidence="2">The sequence shown here is derived from an EMBL/GenBank/DDBJ whole genome shotgun (WGS) entry which is preliminary data.</text>
</comment>
<evidence type="ECO:0000259" key="1">
    <source>
        <dbReference type="PROSITE" id="PS51832"/>
    </source>
</evidence>
<sequence>MRKISISQIKDGQMLAKSIYDASGRLLLSKGTKLKPGYKMRLTNIGLFSVFIDDEFSKDIEMDEIISEKTREETKAVLKNEFDKFISNQNYSSKEIFKVVNNIIELILSREEVMVNICDIKSKDKYLYEHSINVCLLSLILGIYLNYSENRLKELAIGALLHDIGKLLTPKDVVEKFRNGNLSKEEFEIFKSHTIDGYEIINQKEDISYISKAIILMHHEHCDGTGFPLGLTDEQLHETVKIVSICNTFDNLVSDFSGYTKIEVYKALEYLIAMSETLFDKKLVNAFIKNIAAYPSGTIVKLNTGDSAIVLKQNTSLPLRPIVNIIFDKNNYKLDEPVTIDLSKENTVFIVDTVNTI</sequence>
<dbReference type="PANTHER" id="PTHR43155">
    <property type="entry name" value="CYCLIC DI-GMP PHOSPHODIESTERASE PA4108-RELATED"/>
    <property type="match status" value="1"/>
</dbReference>
<dbReference type="CDD" id="cd00077">
    <property type="entry name" value="HDc"/>
    <property type="match status" value="1"/>
</dbReference>
<accession>A0A0A0IC75</accession>
<dbReference type="PROSITE" id="PS51832">
    <property type="entry name" value="HD_GYP"/>
    <property type="match status" value="1"/>
</dbReference>
<dbReference type="OrthoDB" id="9804747at2"/>
<organism evidence="2 3">
    <name type="scientific">Clostridium novyi A str. 4552</name>
    <dbReference type="NCBI Taxonomy" id="1444289"/>
    <lineage>
        <taxon>Bacteria</taxon>
        <taxon>Bacillati</taxon>
        <taxon>Bacillota</taxon>
        <taxon>Clostridia</taxon>
        <taxon>Eubacteriales</taxon>
        <taxon>Clostridiaceae</taxon>
        <taxon>Clostridium</taxon>
    </lineage>
</organism>
<dbReference type="Gene3D" id="1.10.3210.10">
    <property type="entry name" value="Hypothetical protein af1432"/>
    <property type="match status" value="1"/>
</dbReference>
<dbReference type="RefSeq" id="WP_039253935.1">
    <property type="nucleotide sequence ID" value="NZ_JENJ01000014.1"/>
</dbReference>
<reference evidence="2 3" key="1">
    <citation type="submission" date="2014-01" db="EMBL/GenBank/DDBJ databases">
        <title>Plasmidome dynamics in the species complex Clostridium novyi sensu lato converts strains of independent lineages into distinctly different pathogens.</title>
        <authorList>
            <person name="Skarin H."/>
            <person name="Segerman B."/>
        </authorList>
    </citation>
    <scope>NUCLEOTIDE SEQUENCE [LARGE SCALE GENOMIC DNA]</scope>
    <source>
        <strain evidence="2 3">4552</strain>
    </source>
</reference>
<dbReference type="PANTHER" id="PTHR43155:SF2">
    <property type="entry name" value="CYCLIC DI-GMP PHOSPHODIESTERASE PA4108"/>
    <property type="match status" value="1"/>
</dbReference>
<feature type="domain" description="HD-GYP" evidence="1">
    <location>
        <begin position="106"/>
        <end position="303"/>
    </location>
</feature>
<name>A0A0A0IC75_CLONO</name>
<dbReference type="SMART" id="SM00471">
    <property type="entry name" value="HDc"/>
    <property type="match status" value="1"/>
</dbReference>
<proteinExistence type="predicted"/>
<dbReference type="Pfam" id="PF13487">
    <property type="entry name" value="HD_5"/>
    <property type="match status" value="1"/>
</dbReference>
<dbReference type="EMBL" id="JENJ01000014">
    <property type="protein sequence ID" value="KGM97160.1"/>
    <property type="molecule type" value="Genomic_DNA"/>
</dbReference>